<comment type="caution">
    <text evidence="3">The sequence shown here is derived from an EMBL/GenBank/DDBJ whole genome shotgun (WGS) entry which is preliminary data.</text>
</comment>
<dbReference type="Proteomes" id="UP000285146">
    <property type="component" value="Unassembled WGS sequence"/>
</dbReference>
<evidence type="ECO:0000256" key="1">
    <source>
        <dbReference type="SAM" id="MobiDB-lite"/>
    </source>
</evidence>
<dbReference type="InParanoid" id="A0A423WS40"/>
<evidence type="ECO:0000313" key="3">
    <source>
        <dbReference type="EMBL" id="ROW06355.1"/>
    </source>
</evidence>
<feature type="region of interest" description="Disordered" evidence="1">
    <location>
        <begin position="158"/>
        <end position="177"/>
    </location>
</feature>
<dbReference type="InterPro" id="IPR036047">
    <property type="entry name" value="F-box-like_dom_sf"/>
</dbReference>
<organism evidence="3 4">
    <name type="scientific">Cytospora leucostoma</name>
    <dbReference type="NCBI Taxonomy" id="1230097"/>
    <lineage>
        <taxon>Eukaryota</taxon>
        <taxon>Fungi</taxon>
        <taxon>Dikarya</taxon>
        <taxon>Ascomycota</taxon>
        <taxon>Pezizomycotina</taxon>
        <taxon>Sordariomycetes</taxon>
        <taxon>Sordariomycetidae</taxon>
        <taxon>Diaporthales</taxon>
        <taxon>Cytosporaceae</taxon>
        <taxon>Cytospora</taxon>
    </lineage>
</organism>
<dbReference type="PROSITE" id="PS50181">
    <property type="entry name" value="FBOX"/>
    <property type="match status" value="1"/>
</dbReference>
<sequence length="554" mass="63442">MEGKQSVGFLKLPTEIILAICPHLPNRDIKSLRLTCSFFRETAALRLDRIFLSANPRNIDVFRAVATHEVYRRQIKEIIYDDARLYDYKYNLSTLRQTKSLVHDDIDALLNDCSYDEVTELLHSRVIRLNFPPGEEYCPPSFVSARKAKLIIEQLESSNGSDVDRPDHYPRSPELAPAGAMTPNHCWQVYSELKNQQTEVIETGSDTKCLKEALTEKWFPALKRITLTPAAHGFLFTPLYETPMIRAFPRGFIYPATRGWPVFQQPIRRRAWEDLDDESKDQWRGFRIITDLLAHVPNHGVTEFVVDVNQLLTGVNCTIFTQPCAEYDNLASLLQQPNFERLDLALMVQGHHEAASTLRNGNLRRALAGARHLKHISLRTDDIMRDSYIAIILHDPDPWYVPLRTVFPTDQWLCLSHFGLGHFIVKQSDLISLLDALPALRSVELACLWFLEGSHRGMLEEMRCGLDWRHRAPEARVKISIALPMPLGDRPQCRIWIDREVHDFIYGAGRNPFCEHDGGKYSVDAGTGIVRDAFDICHERPNLGHSTWSEQAIV</sequence>
<dbReference type="AlphaFoldDB" id="A0A423WS40"/>
<name>A0A423WS40_9PEZI</name>
<accession>A0A423WS40</accession>
<gene>
    <name evidence="3" type="ORF">VPNG_07511</name>
</gene>
<feature type="compositionally biased region" description="Basic and acidic residues" evidence="1">
    <location>
        <begin position="162"/>
        <end position="171"/>
    </location>
</feature>
<protein>
    <recommendedName>
        <fullName evidence="2">F-box domain-containing protein</fullName>
    </recommendedName>
</protein>
<dbReference type="STRING" id="1230097.A0A423WS40"/>
<proteinExistence type="predicted"/>
<evidence type="ECO:0000313" key="4">
    <source>
        <dbReference type="Proteomes" id="UP000285146"/>
    </source>
</evidence>
<reference evidence="3 4" key="1">
    <citation type="submission" date="2015-09" db="EMBL/GenBank/DDBJ databases">
        <title>Host preference determinants of Valsa canker pathogens revealed by comparative genomics.</title>
        <authorList>
            <person name="Yin Z."/>
            <person name="Huang L."/>
        </authorList>
    </citation>
    <scope>NUCLEOTIDE SEQUENCE [LARGE SCALE GENOMIC DNA]</scope>
    <source>
        <strain evidence="3 4">SXYLt</strain>
    </source>
</reference>
<evidence type="ECO:0000259" key="2">
    <source>
        <dbReference type="PROSITE" id="PS50181"/>
    </source>
</evidence>
<keyword evidence="4" id="KW-1185">Reference proteome</keyword>
<dbReference type="EMBL" id="LKEB01000042">
    <property type="protein sequence ID" value="ROW06355.1"/>
    <property type="molecule type" value="Genomic_DNA"/>
</dbReference>
<dbReference type="InterPro" id="IPR001810">
    <property type="entry name" value="F-box_dom"/>
</dbReference>
<dbReference type="SUPFAM" id="SSF81383">
    <property type="entry name" value="F-box domain"/>
    <property type="match status" value="1"/>
</dbReference>
<dbReference type="OrthoDB" id="5422579at2759"/>
<feature type="domain" description="F-box" evidence="2">
    <location>
        <begin position="6"/>
        <end position="54"/>
    </location>
</feature>